<dbReference type="OrthoDB" id="9762853at2"/>
<gene>
    <name evidence="1" type="ORF">ETQ85_22640</name>
</gene>
<sequence length="936" mass="99873">MDSDTGDLPPHLALLIASLKVARHPRALLNDFTRRHLDFQMQTVLGFTPQPARPDHAHLLVQLKKGATALEIGTDLRLSAGKDASQRELLYRPVRPAVINQARVVSLCATRRAPDGHLYFAPIADSANGLGEKLPAEQPAWHPFGLRRPGQTALPDAPVGFAMAAAVLRLASGLRKISLGLGLDGIDPEMHSAATLAGAFEIHLSGAKGWIGPFTIASADSSVTANSWTFSVLVPADQPAIVDASPALLQQDFPAGLPIIRLQLREGAGQWFTPLSGLRVSQAKISVEASGIGNLTLEGDFGTLDPKKAFLPFGPQPAPGARLYVGSPEALGKRLTRLSLQLAWQGAPNTQTALTDLYAHYSGQGGLAYGVSAQAEWSDAGGSNPVGPVALLPAPGGRVDLNLIGNTGKRGYREHTAYGALARSGSAYARKQALYLKRRRGLASDAPSSPRAGFITLTLTTDLLHGAWRSEAIAGLLAKPPTPLKEPWTPKVSAISLAYTAEAGPTRLDEDSPASFTGAEIEFFHVDAFGVSREHLWLSGKRPWMPQGSVPLMPPHREAGELFIGLAGLAAGDPLSLLFQVADGSADPQAEAQTVSWSVLADNAWRALVPGSELTLDSTRSLRNSGIVSVVLPDETTTDNTRLPAGLVWLRAAVPAAPEAVCQLLGVHPNAVEVAFEDHANAASHLASALPAGSITRCLAPPASVKAISQPYASFGGALQEDASALARRAAERLRHRGRAITRRDFEHLVLQAFPAVDRVKCIPHASATSWLAPGHTMLVVVPDLRQRNAVDPLQPRVDLDTLEQIKAFILARTPMGLDASTLNVRNPAYRAVQVDFKVVMRQGFAFSYYRQNINQALLQALSPWAFDATRPLDFGGRVLRSALVDFVESLPWVDYVTDFRLSLAATPADDRPELAPDAPDAILVSAPQHLIAELT</sequence>
<reference evidence="1 2" key="1">
    <citation type="submission" date="2019-01" db="EMBL/GenBank/DDBJ databases">
        <title>Zoogloea oleivorans genome sequencing and assembly.</title>
        <authorList>
            <person name="Tancsics A."/>
            <person name="Farkas M."/>
            <person name="Kriszt B."/>
            <person name="Maroti G."/>
            <person name="Horvath B."/>
        </authorList>
    </citation>
    <scope>NUCLEOTIDE SEQUENCE [LARGE SCALE GENOMIC DNA]</scope>
    <source>
        <strain evidence="1 2">Buc</strain>
    </source>
</reference>
<keyword evidence="2" id="KW-1185">Reference proteome</keyword>
<dbReference type="Proteomes" id="UP000389128">
    <property type="component" value="Unassembled WGS sequence"/>
</dbReference>
<dbReference type="EMBL" id="SDKK01000032">
    <property type="protein sequence ID" value="TYC52420.1"/>
    <property type="molecule type" value="Genomic_DNA"/>
</dbReference>
<accession>A0A6C2CEE1</accession>
<evidence type="ECO:0000313" key="2">
    <source>
        <dbReference type="Proteomes" id="UP000389128"/>
    </source>
</evidence>
<evidence type="ECO:0000313" key="1">
    <source>
        <dbReference type="EMBL" id="TYC52420.1"/>
    </source>
</evidence>
<comment type="caution">
    <text evidence="1">The sequence shown here is derived from an EMBL/GenBank/DDBJ whole genome shotgun (WGS) entry which is preliminary data.</text>
</comment>
<proteinExistence type="predicted"/>
<protein>
    <submittedName>
        <fullName evidence="1">Uncharacterized protein</fullName>
    </submittedName>
</protein>
<dbReference type="AlphaFoldDB" id="A0A6C2CEE1"/>
<name>A0A6C2CEE1_9RHOO</name>
<organism evidence="1 2">
    <name type="scientific">Zoogloea oleivorans</name>
    <dbReference type="NCBI Taxonomy" id="1552750"/>
    <lineage>
        <taxon>Bacteria</taxon>
        <taxon>Pseudomonadati</taxon>
        <taxon>Pseudomonadota</taxon>
        <taxon>Betaproteobacteria</taxon>
        <taxon>Rhodocyclales</taxon>
        <taxon>Zoogloeaceae</taxon>
        <taxon>Zoogloea</taxon>
    </lineage>
</organism>